<evidence type="ECO:0000313" key="1">
    <source>
        <dbReference type="EMBL" id="ESA11515.1"/>
    </source>
</evidence>
<dbReference type="HOGENOM" id="CLU_199248_0_0_1"/>
<gene>
    <name evidence="1" type="ORF">GLOINDRAFT_28192</name>
</gene>
<organism evidence="1">
    <name type="scientific">Rhizophagus irregularis (strain DAOM 181602 / DAOM 197198 / MUCL 43194)</name>
    <name type="common">Arbuscular mycorrhizal fungus</name>
    <name type="synonym">Glomus intraradices</name>
    <dbReference type="NCBI Taxonomy" id="747089"/>
    <lineage>
        <taxon>Eukaryota</taxon>
        <taxon>Fungi</taxon>
        <taxon>Fungi incertae sedis</taxon>
        <taxon>Mucoromycota</taxon>
        <taxon>Glomeromycotina</taxon>
        <taxon>Glomeromycetes</taxon>
        <taxon>Glomerales</taxon>
        <taxon>Glomeraceae</taxon>
        <taxon>Rhizophagus</taxon>
    </lineage>
</organism>
<reference evidence="1" key="1">
    <citation type="submission" date="2013-07" db="EMBL/GenBank/DDBJ databases">
        <title>The genome of an arbuscular mycorrhizal fungus provides insights into the evolution of the oldest plant symbiosis.</title>
        <authorList>
            <consortium name="DOE Joint Genome Institute"/>
            <person name="Tisserant E."/>
            <person name="Malbreil M."/>
            <person name="Kuo A."/>
            <person name="Kohler A."/>
            <person name="Symeonidi A."/>
            <person name="Balestrini R."/>
            <person name="Charron P."/>
            <person name="Duensing N."/>
            <person name="Frei-dit-Frey N."/>
            <person name="Gianinazzi-Pearson V."/>
            <person name="Gilbert B."/>
            <person name="Handa Y."/>
            <person name="Hijri M."/>
            <person name="Kaul R."/>
            <person name="Kawaguchi M."/>
            <person name="Krajinski F."/>
            <person name="Lammers P."/>
            <person name="Lapierre D."/>
            <person name="Masclaux F.G."/>
            <person name="Murat C."/>
            <person name="Morin E."/>
            <person name="Ndikumana S."/>
            <person name="Pagni M."/>
            <person name="Petitpierre D."/>
            <person name="Requena N."/>
            <person name="Rosikiewicz P."/>
            <person name="Riley R."/>
            <person name="Saito K."/>
            <person name="San Clemente H."/>
            <person name="Shapiro H."/>
            <person name="van Tuinen D."/>
            <person name="Becard G."/>
            <person name="Bonfante P."/>
            <person name="Paszkowski U."/>
            <person name="Shachar-Hill Y."/>
            <person name="Young J.P."/>
            <person name="Sanders I.R."/>
            <person name="Henrissat B."/>
            <person name="Rensing S.A."/>
            <person name="Grigoriev I.V."/>
            <person name="Corradi N."/>
            <person name="Roux C."/>
            <person name="Martin F."/>
        </authorList>
    </citation>
    <scope>NUCLEOTIDE SEQUENCE</scope>
    <source>
        <strain evidence="1">DAOM 197198</strain>
    </source>
</reference>
<proteinExistence type="predicted"/>
<sequence length="50" mass="5664">MPPNTLNEKIEFFPNLGISDDTTTSDKGTKLWDEMKPNITILADEMKPII</sequence>
<accession>U9TTV3</accession>
<protein>
    <submittedName>
        <fullName evidence="1">Uncharacterized protein</fullName>
    </submittedName>
</protein>
<dbReference type="EMBL" id="KI285907">
    <property type="protein sequence ID" value="ESA11515.1"/>
    <property type="molecule type" value="Genomic_DNA"/>
</dbReference>
<name>U9TTV3_RHIID</name>
<dbReference type="AlphaFoldDB" id="U9TTV3"/>